<evidence type="ECO:0000313" key="1">
    <source>
        <dbReference type="EMBL" id="CAV30773.1"/>
    </source>
</evidence>
<reference evidence="1" key="1">
    <citation type="journal article" date="2009" name="Environ. Microbiol.">
        <title>Comparative analysis of magnetosome gene clusters in magnetotactic bacteria provides further evidence for horizontal gene transfer.</title>
        <authorList>
            <person name="Jogler C."/>
            <person name="Kube M."/>
            <person name="Schubbe S."/>
            <person name="Ullrich S."/>
            <person name="Teeling H."/>
            <person name="Bazylinski D.A."/>
            <person name="Reinhardt R."/>
            <person name="Schuler D."/>
        </authorList>
    </citation>
    <scope>NUCLEOTIDE SEQUENCE</scope>
    <source>
        <strain evidence="1">Type strain: MV-1</strain>
    </source>
</reference>
<dbReference type="EMBL" id="FP102531">
    <property type="protein sequence ID" value="CAV30773.1"/>
    <property type="molecule type" value="Genomic_DNA"/>
</dbReference>
<dbReference type="AntiFam" id="ANF00227">
    <property type="entry name" value="Shadow ORF (opposite hmrR)"/>
</dbReference>
<dbReference type="AlphaFoldDB" id="C4RAC8"/>
<sequence>MGQDNGIDFVARLVWVIAKLEQLADLIQGKAQFPRAPHKPRSVHMILIVKTLVARGPVRGGQDADLFVVAHGLHITAAGGGHMADGEILGGIFFGAHAHLAL</sequence>
<protein>
    <submittedName>
        <fullName evidence="1">Uncharacterized protein</fullName>
    </submittedName>
</protein>
<gene>
    <name evidence="1" type="ORF">mv1g00026</name>
</gene>
<accession>C4RAC8</accession>
<name>C4RAC8_9PROT</name>
<organism evidence="1">
    <name type="scientific">Magnetovibrio blakemorei</name>
    <dbReference type="NCBI Taxonomy" id="28181"/>
    <lineage>
        <taxon>Bacteria</taxon>
        <taxon>Pseudomonadati</taxon>
        <taxon>Pseudomonadota</taxon>
        <taxon>Alphaproteobacteria</taxon>
        <taxon>Rhodospirillales</taxon>
        <taxon>Magnetovibrionaceae</taxon>
        <taxon>Magnetovibrio</taxon>
    </lineage>
</organism>
<proteinExistence type="predicted"/>